<evidence type="ECO:0000313" key="1">
    <source>
        <dbReference type="EMBL" id="CAG8568194.1"/>
    </source>
</evidence>
<name>A0ACA9M4Y2_9GLOM</name>
<reference evidence="1" key="1">
    <citation type="submission" date="2021-06" db="EMBL/GenBank/DDBJ databases">
        <authorList>
            <person name="Kallberg Y."/>
            <person name="Tangrot J."/>
            <person name="Rosling A."/>
        </authorList>
    </citation>
    <scope>NUCLEOTIDE SEQUENCE</scope>
    <source>
        <strain evidence="1">CL356</strain>
    </source>
</reference>
<accession>A0ACA9M4Y2</accession>
<gene>
    <name evidence="1" type="ORF">ACOLOM_LOCUS5494</name>
</gene>
<feature type="non-terminal residue" evidence="1">
    <location>
        <position position="441"/>
    </location>
</feature>
<sequence length="441" mass="49859">MSGSEYSTPDIFANRLGDPKIALKTKIGIAINLRDSVEIYQNADYTRFLQLMMPVLTKILKEEPPVFDSNSEEQKLRNLLLEVLHRLPQNDPLLPYAANLLELLMALLKIENEDNAVICLKIIIDLYRTYKHQLKDHVQQFLGIVQEMYKNMEQTVKDAFDSQTAATPSASTPIQPIVLVPPSPRPSSPVSDVTTNETTPNKVLARSMYSFKVLTECPIIVVLLFSTHRNFVNTNIENFVPLVVQTLGLQARPQAEAHEAAKAKGELFIGVAPGIRDRAKYTEFIVAQVKTMSFLAYILRVYTSASLRYKEMIPDFVIRLLQDCPPEASATRKELLVATRHIITTEFRTAFVSKIDILLNEKILEMITLYRPLAYSMLADLAHHVRNELSPLQLSKTVYVYSRNLHDPTLAANIQTMCSKLLLNLTECIVNVSKTDEEKGQ</sequence>
<keyword evidence="2" id="KW-1185">Reference proteome</keyword>
<evidence type="ECO:0000313" key="2">
    <source>
        <dbReference type="Proteomes" id="UP000789525"/>
    </source>
</evidence>
<organism evidence="1 2">
    <name type="scientific">Acaulospora colombiana</name>
    <dbReference type="NCBI Taxonomy" id="27376"/>
    <lineage>
        <taxon>Eukaryota</taxon>
        <taxon>Fungi</taxon>
        <taxon>Fungi incertae sedis</taxon>
        <taxon>Mucoromycota</taxon>
        <taxon>Glomeromycotina</taxon>
        <taxon>Glomeromycetes</taxon>
        <taxon>Diversisporales</taxon>
        <taxon>Acaulosporaceae</taxon>
        <taxon>Acaulospora</taxon>
    </lineage>
</organism>
<proteinExistence type="predicted"/>
<dbReference type="Proteomes" id="UP000789525">
    <property type="component" value="Unassembled WGS sequence"/>
</dbReference>
<comment type="caution">
    <text evidence="1">The sequence shown here is derived from an EMBL/GenBank/DDBJ whole genome shotgun (WGS) entry which is preliminary data.</text>
</comment>
<protein>
    <submittedName>
        <fullName evidence="1">3969_t:CDS:1</fullName>
    </submittedName>
</protein>
<dbReference type="EMBL" id="CAJVPT010010231">
    <property type="protein sequence ID" value="CAG8568194.1"/>
    <property type="molecule type" value="Genomic_DNA"/>
</dbReference>